<dbReference type="EMBL" id="JAACJM010000219">
    <property type="protein sequence ID" value="KAF5337441.1"/>
    <property type="molecule type" value="Genomic_DNA"/>
</dbReference>
<keyword evidence="4" id="KW-1185">Reference proteome</keyword>
<evidence type="ECO:0000313" key="4">
    <source>
        <dbReference type="Proteomes" id="UP000559256"/>
    </source>
</evidence>
<dbReference type="SMART" id="SM00358">
    <property type="entry name" value="DSRM"/>
    <property type="match status" value="1"/>
</dbReference>
<dbReference type="AlphaFoldDB" id="A0A8H5CAC0"/>
<dbReference type="Pfam" id="PF00035">
    <property type="entry name" value="dsrm"/>
    <property type="match status" value="1"/>
</dbReference>
<evidence type="ECO:0000259" key="2">
    <source>
        <dbReference type="PROSITE" id="PS50137"/>
    </source>
</evidence>
<protein>
    <recommendedName>
        <fullName evidence="2">DRBM domain-containing protein</fullName>
    </recommendedName>
</protein>
<proteinExistence type="predicted"/>
<gene>
    <name evidence="3" type="ORF">D9758_017171</name>
</gene>
<reference evidence="3 4" key="1">
    <citation type="journal article" date="2020" name="ISME J.">
        <title>Uncovering the hidden diversity of litter-decomposition mechanisms in mushroom-forming fungi.</title>
        <authorList>
            <person name="Floudas D."/>
            <person name="Bentzer J."/>
            <person name="Ahren D."/>
            <person name="Johansson T."/>
            <person name="Persson P."/>
            <person name="Tunlid A."/>
        </authorList>
    </citation>
    <scope>NUCLEOTIDE SEQUENCE [LARGE SCALE GENOMIC DNA]</scope>
    <source>
        <strain evidence="3 4">CBS 291.85</strain>
    </source>
</reference>
<keyword evidence="1" id="KW-0694">RNA-binding</keyword>
<dbReference type="Proteomes" id="UP000559256">
    <property type="component" value="Unassembled WGS sequence"/>
</dbReference>
<dbReference type="SUPFAM" id="SSF54768">
    <property type="entry name" value="dsRNA-binding domain-like"/>
    <property type="match status" value="1"/>
</dbReference>
<accession>A0A8H5CAC0</accession>
<dbReference type="InterPro" id="IPR014720">
    <property type="entry name" value="dsRBD_dom"/>
</dbReference>
<comment type="caution">
    <text evidence="3">The sequence shown here is derived from an EMBL/GenBank/DDBJ whole genome shotgun (WGS) entry which is preliminary data.</text>
</comment>
<sequence length="111" mass="13056">MIKRVRFKNPASPHEWIVSKVSLSQYQFNVLQASMSDFRMQLNNWAQLHRHNIRYENSQSRLRNGQTEWTAIVKINEEEWGRGRAGSKDDAEELAAQQALNVGKWSKERKN</sequence>
<evidence type="ECO:0000313" key="3">
    <source>
        <dbReference type="EMBL" id="KAF5337441.1"/>
    </source>
</evidence>
<name>A0A8H5CAC0_9AGAR</name>
<dbReference type="OrthoDB" id="112668at2759"/>
<feature type="domain" description="DRBM" evidence="2">
    <location>
        <begin position="37"/>
        <end position="101"/>
    </location>
</feature>
<organism evidence="3 4">
    <name type="scientific">Tetrapyrgos nigripes</name>
    <dbReference type="NCBI Taxonomy" id="182062"/>
    <lineage>
        <taxon>Eukaryota</taxon>
        <taxon>Fungi</taxon>
        <taxon>Dikarya</taxon>
        <taxon>Basidiomycota</taxon>
        <taxon>Agaricomycotina</taxon>
        <taxon>Agaricomycetes</taxon>
        <taxon>Agaricomycetidae</taxon>
        <taxon>Agaricales</taxon>
        <taxon>Marasmiineae</taxon>
        <taxon>Marasmiaceae</taxon>
        <taxon>Tetrapyrgos</taxon>
    </lineage>
</organism>
<dbReference type="Gene3D" id="3.30.160.20">
    <property type="match status" value="1"/>
</dbReference>
<evidence type="ECO:0000256" key="1">
    <source>
        <dbReference type="PROSITE-ProRule" id="PRU00266"/>
    </source>
</evidence>
<dbReference type="GO" id="GO:0003723">
    <property type="term" value="F:RNA binding"/>
    <property type="evidence" value="ECO:0007669"/>
    <property type="project" value="UniProtKB-UniRule"/>
</dbReference>
<dbReference type="PROSITE" id="PS50137">
    <property type="entry name" value="DS_RBD"/>
    <property type="match status" value="1"/>
</dbReference>